<sequence>MDALEERALQLAIEQIYQASGTVENLTDSGNGAGCMSQTLGEQSLSLRVGEILLSMRILLCQRIVAVMWQERWAKKVASRWRLFDTRVMSCKVAHHYFENSITHFTRRISKVVPFPAASTLAFM</sequence>
<organism evidence="1 2">
    <name type="scientific">Collybiopsis luxurians FD-317 M1</name>
    <dbReference type="NCBI Taxonomy" id="944289"/>
    <lineage>
        <taxon>Eukaryota</taxon>
        <taxon>Fungi</taxon>
        <taxon>Dikarya</taxon>
        <taxon>Basidiomycota</taxon>
        <taxon>Agaricomycotina</taxon>
        <taxon>Agaricomycetes</taxon>
        <taxon>Agaricomycetidae</taxon>
        <taxon>Agaricales</taxon>
        <taxon>Marasmiineae</taxon>
        <taxon>Omphalotaceae</taxon>
        <taxon>Collybiopsis</taxon>
        <taxon>Collybiopsis luxurians</taxon>
    </lineage>
</organism>
<reference evidence="1 2" key="1">
    <citation type="submission" date="2014-04" db="EMBL/GenBank/DDBJ databases">
        <title>Evolutionary Origins and Diversification of the Mycorrhizal Mutualists.</title>
        <authorList>
            <consortium name="DOE Joint Genome Institute"/>
            <consortium name="Mycorrhizal Genomics Consortium"/>
            <person name="Kohler A."/>
            <person name="Kuo A."/>
            <person name="Nagy L.G."/>
            <person name="Floudas D."/>
            <person name="Copeland A."/>
            <person name="Barry K.W."/>
            <person name="Cichocki N."/>
            <person name="Veneault-Fourrey C."/>
            <person name="LaButti K."/>
            <person name="Lindquist E.A."/>
            <person name="Lipzen A."/>
            <person name="Lundell T."/>
            <person name="Morin E."/>
            <person name="Murat C."/>
            <person name="Riley R."/>
            <person name="Ohm R."/>
            <person name="Sun H."/>
            <person name="Tunlid A."/>
            <person name="Henrissat B."/>
            <person name="Grigoriev I.V."/>
            <person name="Hibbett D.S."/>
            <person name="Martin F."/>
        </authorList>
    </citation>
    <scope>NUCLEOTIDE SEQUENCE [LARGE SCALE GENOMIC DNA]</scope>
    <source>
        <strain evidence="1 2">FD-317 M1</strain>
    </source>
</reference>
<gene>
    <name evidence="1" type="ORF">GYMLUDRAFT_43863</name>
</gene>
<accession>A0A0D0B946</accession>
<proteinExistence type="predicted"/>
<name>A0A0D0B946_9AGAR</name>
<evidence type="ECO:0000313" key="2">
    <source>
        <dbReference type="Proteomes" id="UP000053593"/>
    </source>
</evidence>
<dbReference type="HOGENOM" id="CLU_2004189_0_0_1"/>
<evidence type="ECO:0000313" key="1">
    <source>
        <dbReference type="EMBL" id="KIK60100.1"/>
    </source>
</evidence>
<protein>
    <submittedName>
        <fullName evidence="1">Uncharacterized protein</fullName>
    </submittedName>
</protein>
<dbReference type="Proteomes" id="UP000053593">
    <property type="component" value="Unassembled WGS sequence"/>
</dbReference>
<dbReference type="EMBL" id="KN834776">
    <property type="protein sequence ID" value="KIK60100.1"/>
    <property type="molecule type" value="Genomic_DNA"/>
</dbReference>
<keyword evidence="2" id="KW-1185">Reference proteome</keyword>
<dbReference type="AlphaFoldDB" id="A0A0D0B946"/>